<protein>
    <submittedName>
        <fullName evidence="2">Putative salivary secreted protein</fullName>
    </submittedName>
</protein>
<keyword evidence="1" id="KW-0732">Signal</keyword>
<evidence type="ECO:0000256" key="1">
    <source>
        <dbReference type="SAM" id="SignalP"/>
    </source>
</evidence>
<dbReference type="EMBL" id="DQ065871">
    <property type="protein sequence ID" value="AAY66508.1"/>
    <property type="molecule type" value="mRNA"/>
</dbReference>
<organism evidence="2">
    <name type="scientific">Ixodes scapularis</name>
    <name type="common">Black-legged tick</name>
    <name type="synonym">Deer tick</name>
    <dbReference type="NCBI Taxonomy" id="6945"/>
    <lineage>
        <taxon>Eukaryota</taxon>
        <taxon>Metazoa</taxon>
        <taxon>Ecdysozoa</taxon>
        <taxon>Arthropoda</taxon>
        <taxon>Chelicerata</taxon>
        <taxon>Arachnida</taxon>
        <taxon>Acari</taxon>
        <taxon>Parasitiformes</taxon>
        <taxon>Ixodida</taxon>
        <taxon>Ixodoidea</taxon>
        <taxon>Ixodidae</taxon>
        <taxon>Ixodinae</taxon>
        <taxon>Ixodes</taxon>
    </lineage>
</organism>
<sequence>MNAAFIAALLILGTLTLDATANWEQCPYSLCEEDKDCGSIPLCRCFPPRGDLPGKRCVTI</sequence>
<dbReference type="VEuPathDB" id="VectorBase:ISCW024260"/>
<reference evidence="2" key="2">
    <citation type="journal article" date="2006" name="Insect Biochem. Mol. Biol.">
        <title>An annotated catalog of salivary gland transcripts from Ixodes scapularis ticks.</title>
        <authorList>
            <person name="Ribeiro J.M."/>
            <person name="Alarcon-Chaidez F."/>
            <person name="Francischetti I.M."/>
            <person name="Mans B.J."/>
            <person name="Mather T.N."/>
            <person name="Valenzuela J.G."/>
            <person name="Wikel S.K."/>
        </authorList>
    </citation>
    <scope>NUCLEOTIDE SEQUENCE</scope>
    <source>
        <strain evidence="2">IS-18-24-clu190</strain>
        <tissue evidence="2">Salivary glands</tissue>
    </source>
</reference>
<dbReference type="AlphaFoldDB" id="Q4PNA2"/>
<accession>Q4PNA2</accession>
<feature type="signal peptide" evidence="1">
    <location>
        <begin position="1"/>
        <end position="21"/>
    </location>
</feature>
<proteinExistence type="evidence at transcript level"/>
<name>Q4PNA2_IXOSC</name>
<feature type="chain" id="PRO_5004241069" evidence="1">
    <location>
        <begin position="22"/>
        <end position="60"/>
    </location>
</feature>
<reference evidence="2" key="1">
    <citation type="submission" date="2005-05" db="EMBL/GenBank/DDBJ databases">
        <authorList>
            <person name="Tseng H.-P."/>
            <person name="Hseu T.-H."/>
            <person name="Buhler D.R."/>
            <person name="Wang W.-D."/>
            <person name="Tsai H.-L."/>
            <person name="Hu C.-H."/>
        </authorList>
    </citation>
    <scope>NUCLEOTIDE SEQUENCE</scope>
    <source>
        <strain evidence="2">IS-18-24-clu190</strain>
        <tissue evidence="2">Salivary glands</tissue>
    </source>
</reference>
<evidence type="ECO:0000313" key="2">
    <source>
        <dbReference type="EMBL" id="AAY66508.1"/>
    </source>
</evidence>